<keyword evidence="3 4" id="KW-0732">Signal</keyword>
<evidence type="ECO:0000256" key="3">
    <source>
        <dbReference type="ARBA" id="ARBA00022729"/>
    </source>
</evidence>
<gene>
    <name evidence="6" type="ORF">IWH25_18170</name>
</gene>
<dbReference type="Gene3D" id="3.40.190.10">
    <property type="entry name" value="Periplasmic binding protein-like II"/>
    <property type="match status" value="2"/>
</dbReference>
<dbReference type="InterPro" id="IPR051455">
    <property type="entry name" value="Bact_solute-bind_prot3"/>
</dbReference>
<feature type="chain" id="PRO_5036741580" evidence="4">
    <location>
        <begin position="25"/>
        <end position="296"/>
    </location>
</feature>
<dbReference type="Pfam" id="PF00497">
    <property type="entry name" value="SBP_bac_3"/>
    <property type="match status" value="1"/>
</dbReference>
<dbReference type="KEGG" id="ares:IWH25_18170"/>
<dbReference type="GO" id="GO:0006865">
    <property type="term" value="P:amino acid transport"/>
    <property type="evidence" value="ECO:0007669"/>
    <property type="project" value="TreeGrafter"/>
</dbReference>
<evidence type="ECO:0000313" key="6">
    <source>
        <dbReference type="EMBL" id="QRJ63637.1"/>
    </source>
</evidence>
<dbReference type="GO" id="GO:0005576">
    <property type="term" value="C:extracellular region"/>
    <property type="evidence" value="ECO:0007669"/>
    <property type="project" value="TreeGrafter"/>
</dbReference>
<feature type="signal peptide" evidence="4">
    <location>
        <begin position="1"/>
        <end position="24"/>
    </location>
</feature>
<keyword evidence="2" id="KW-0813">Transport</keyword>
<evidence type="ECO:0000313" key="7">
    <source>
        <dbReference type="Proteomes" id="UP000663444"/>
    </source>
</evidence>
<dbReference type="GO" id="GO:0030288">
    <property type="term" value="C:outer membrane-bounded periplasmic space"/>
    <property type="evidence" value="ECO:0007669"/>
    <property type="project" value="TreeGrafter"/>
</dbReference>
<dbReference type="EMBL" id="CP064781">
    <property type="protein sequence ID" value="QRJ63637.1"/>
    <property type="molecule type" value="Genomic_DNA"/>
</dbReference>
<dbReference type="SMART" id="SM00062">
    <property type="entry name" value="PBPb"/>
    <property type="match status" value="1"/>
</dbReference>
<evidence type="ECO:0000256" key="1">
    <source>
        <dbReference type="ARBA" id="ARBA00010333"/>
    </source>
</evidence>
<dbReference type="SUPFAM" id="SSF53850">
    <property type="entry name" value="Periplasmic binding protein-like II"/>
    <property type="match status" value="1"/>
</dbReference>
<dbReference type="AlphaFoldDB" id="A0A974SNQ1"/>
<reference evidence="6" key="1">
    <citation type="submission" date="2020-11" db="EMBL/GenBank/DDBJ databases">
        <title>Azospira restricta DSM 18626 genome sequence.</title>
        <authorList>
            <person name="Moe W.M."/>
        </authorList>
    </citation>
    <scope>NUCLEOTIDE SEQUENCE</scope>
    <source>
        <strain evidence="6">DSM 18626</strain>
    </source>
</reference>
<protein>
    <submittedName>
        <fullName evidence="6">Amino acid ABC transporter substrate-binding protein</fullName>
    </submittedName>
</protein>
<evidence type="ECO:0000256" key="2">
    <source>
        <dbReference type="ARBA" id="ARBA00022448"/>
    </source>
</evidence>
<name>A0A974SNQ1_9RHOO</name>
<accession>A0A974SNQ1</accession>
<keyword evidence="7" id="KW-1185">Reference proteome</keyword>
<dbReference type="Proteomes" id="UP000663444">
    <property type="component" value="Chromosome"/>
</dbReference>
<dbReference type="PANTHER" id="PTHR30085">
    <property type="entry name" value="AMINO ACID ABC TRANSPORTER PERMEASE"/>
    <property type="match status" value="1"/>
</dbReference>
<dbReference type="RefSeq" id="WP_203387168.1">
    <property type="nucleotide sequence ID" value="NZ_CP064781.1"/>
</dbReference>
<organism evidence="6 7">
    <name type="scientific">Azospira restricta</name>
    <dbReference type="NCBI Taxonomy" id="404405"/>
    <lineage>
        <taxon>Bacteria</taxon>
        <taxon>Pseudomonadati</taxon>
        <taxon>Pseudomonadota</taxon>
        <taxon>Betaproteobacteria</taxon>
        <taxon>Rhodocyclales</taxon>
        <taxon>Rhodocyclaceae</taxon>
        <taxon>Azospira</taxon>
    </lineage>
</organism>
<sequence length="296" mass="32968">MNALRRAGRFSFLLSLFLSVPALAAPVLDRVAQSGVVSIGYRDSSPPFSYLDAERRPIGYSIDLCLRIVDALRQSLRRPLEVRYVPVSSATRMDAVMRGDVDLECGTTTSTAERRQKVAFTVPTYIATTRLLVRSGSGIASIADLAGKTVVTTRGTTAEKLFREADTRRTLRARLVEAKDHAESFAVLQAGQADAFIMDDVLLYSLRAASGAPEKFEVTREALNIEPLAIMFARDDPEFKQLVDREVTRLIVSNEIHRIYRRWFESPIPPKGVNLGLAMSYLLRDSFKAPTDWLPN</sequence>
<dbReference type="PANTHER" id="PTHR30085:SF2">
    <property type="entry name" value="GLUTAMATE_ASPARTATE IMPORT SOLUTE-BINDING PROTEIN"/>
    <property type="match status" value="1"/>
</dbReference>
<comment type="similarity">
    <text evidence="1">Belongs to the bacterial solute-binding protein 3 family.</text>
</comment>
<feature type="domain" description="Solute-binding protein family 3/N-terminal" evidence="5">
    <location>
        <begin position="36"/>
        <end position="267"/>
    </location>
</feature>
<dbReference type="InterPro" id="IPR001638">
    <property type="entry name" value="Solute-binding_3/MltF_N"/>
</dbReference>
<proteinExistence type="inferred from homology"/>
<evidence type="ECO:0000256" key="4">
    <source>
        <dbReference type="SAM" id="SignalP"/>
    </source>
</evidence>
<evidence type="ECO:0000259" key="5">
    <source>
        <dbReference type="SMART" id="SM00062"/>
    </source>
</evidence>
<dbReference type="CDD" id="cd13688">
    <property type="entry name" value="PBP2_GltI_DEBP"/>
    <property type="match status" value="1"/>
</dbReference>